<gene>
    <name evidence="1" type="ORF">S12H4_05657</name>
</gene>
<dbReference type="InterPro" id="IPR024078">
    <property type="entry name" value="LmbE-like_dom_sf"/>
</dbReference>
<organism evidence="1">
    <name type="scientific">marine sediment metagenome</name>
    <dbReference type="NCBI Taxonomy" id="412755"/>
    <lineage>
        <taxon>unclassified sequences</taxon>
        <taxon>metagenomes</taxon>
        <taxon>ecological metagenomes</taxon>
    </lineage>
</organism>
<name>X1RPQ4_9ZZZZ</name>
<reference evidence="1" key="1">
    <citation type="journal article" date="2014" name="Front. Microbiol.">
        <title>High frequency of phylogenetically diverse reductive dehalogenase-homologous genes in deep subseafloor sedimentary metagenomes.</title>
        <authorList>
            <person name="Kawai M."/>
            <person name="Futagami T."/>
            <person name="Toyoda A."/>
            <person name="Takaki Y."/>
            <person name="Nishi S."/>
            <person name="Hori S."/>
            <person name="Arai W."/>
            <person name="Tsubouchi T."/>
            <person name="Morono Y."/>
            <person name="Uchiyama I."/>
            <person name="Ito T."/>
            <person name="Fujiyama A."/>
            <person name="Inagaki F."/>
            <person name="Takami H."/>
        </authorList>
    </citation>
    <scope>NUCLEOTIDE SEQUENCE</scope>
    <source>
        <strain evidence="1">Expedition CK06-06</strain>
    </source>
</reference>
<evidence type="ECO:0000313" key="1">
    <source>
        <dbReference type="EMBL" id="GAI65160.1"/>
    </source>
</evidence>
<dbReference type="InterPro" id="IPR003737">
    <property type="entry name" value="GlcNAc_PI_deacetylase-related"/>
</dbReference>
<comment type="caution">
    <text evidence="1">The sequence shown here is derived from an EMBL/GenBank/DDBJ whole genome shotgun (WGS) entry which is preliminary data.</text>
</comment>
<sequence>MSFSQPDVPVEEWTGKTILLIGAHPDDDAYSLGTLGLLQSNGNEVYIAILTTGNVGTQDPDLSMVDLANIRKQEEQAALAAVGIPLDHYSNFGYDDGLLEYENKKEVVAKLVRLIRQVRPDVLFAFDPGKGEQRWHKADHRSASYLAADAARAAMWPLLFQGQITMEGLKAHTIEEYLLFDSAEDDKNTWVDISAFKDKKITAMSQYISQWSSGWYKYEGPDLSAEEAEQVRDRVSKRILYRDGKAVEG</sequence>
<dbReference type="GO" id="GO:0016811">
    <property type="term" value="F:hydrolase activity, acting on carbon-nitrogen (but not peptide) bonds, in linear amides"/>
    <property type="evidence" value="ECO:0007669"/>
    <property type="project" value="TreeGrafter"/>
</dbReference>
<dbReference type="EMBL" id="BARW01001894">
    <property type="protein sequence ID" value="GAI65160.1"/>
    <property type="molecule type" value="Genomic_DNA"/>
</dbReference>
<feature type="non-terminal residue" evidence="1">
    <location>
        <position position="249"/>
    </location>
</feature>
<evidence type="ECO:0008006" key="2">
    <source>
        <dbReference type="Google" id="ProtNLM"/>
    </source>
</evidence>
<dbReference type="PANTHER" id="PTHR12993:SF11">
    <property type="entry name" value="N-ACETYLGLUCOSAMINYL-PHOSPHATIDYLINOSITOL DE-N-ACETYLASE"/>
    <property type="match status" value="1"/>
</dbReference>
<accession>X1RPQ4</accession>
<dbReference type="Gene3D" id="3.40.50.10320">
    <property type="entry name" value="LmbE-like"/>
    <property type="match status" value="1"/>
</dbReference>
<dbReference type="AlphaFoldDB" id="X1RPQ4"/>
<dbReference type="SUPFAM" id="SSF102588">
    <property type="entry name" value="LmbE-like"/>
    <property type="match status" value="1"/>
</dbReference>
<dbReference type="PANTHER" id="PTHR12993">
    <property type="entry name" value="N-ACETYLGLUCOSAMINYL-PHOSPHATIDYLINOSITOL DE-N-ACETYLASE-RELATED"/>
    <property type="match status" value="1"/>
</dbReference>
<proteinExistence type="predicted"/>
<dbReference type="Pfam" id="PF02585">
    <property type="entry name" value="PIG-L"/>
    <property type="match status" value="1"/>
</dbReference>
<protein>
    <recommendedName>
        <fullName evidence="2">PIG-L family deacetylase</fullName>
    </recommendedName>
</protein>